<comment type="caution">
    <text evidence="1">The sequence shown here is derived from an EMBL/GenBank/DDBJ whole genome shotgun (WGS) entry which is preliminary data.</text>
</comment>
<reference evidence="1" key="1">
    <citation type="submission" date="2022-06" db="EMBL/GenBank/DDBJ databases">
        <title>Aquibacillus sp. a new bacterium isolated from soil saline samples.</title>
        <authorList>
            <person name="Galisteo C."/>
            <person name="De La Haba R."/>
            <person name="Sanchez-Porro C."/>
            <person name="Ventosa A."/>
        </authorList>
    </citation>
    <scope>NUCLEOTIDE SEQUENCE</scope>
    <source>
        <strain evidence="1">3ASR75-54</strain>
    </source>
</reference>
<dbReference type="AlphaFoldDB" id="A0A9X3WF77"/>
<name>A0A9X3WF77_9BACI</name>
<organism evidence="1 2">
    <name type="scientific">Aquibacillus salsiterrae</name>
    <dbReference type="NCBI Taxonomy" id="2950439"/>
    <lineage>
        <taxon>Bacteria</taxon>
        <taxon>Bacillati</taxon>
        <taxon>Bacillota</taxon>
        <taxon>Bacilli</taxon>
        <taxon>Bacillales</taxon>
        <taxon>Bacillaceae</taxon>
        <taxon>Aquibacillus</taxon>
    </lineage>
</organism>
<gene>
    <name evidence="1" type="ORF">NC799_18000</name>
</gene>
<proteinExistence type="predicted"/>
<dbReference type="Proteomes" id="UP001145069">
    <property type="component" value="Unassembled WGS sequence"/>
</dbReference>
<dbReference type="RefSeq" id="WP_272447819.1">
    <property type="nucleotide sequence ID" value="NZ_JAMQKC010000047.1"/>
</dbReference>
<sequence length="208" mass="25137">MEKQYFDLIQFFEGYVQNYRRLNLSTVHNRSMFTKREIDYFANLGEMLGFDSFVEDSKFDKVKGRSRPMDLSWWKWDSRVDNENYVYLALHLERENQWNKDEDTIEKLFSETEEGYIPHNVIGIQNIESKEKIVSLNNMVTQKNRIQKSNALMVYRYFDKDIQVERVSAHHFGVDGLNEVRHAICKEDEFGYWFMCFEEEFERLNKEG</sequence>
<evidence type="ECO:0000313" key="2">
    <source>
        <dbReference type="Proteomes" id="UP001145069"/>
    </source>
</evidence>
<keyword evidence="2" id="KW-1185">Reference proteome</keyword>
<accession>A0A9X3WF77</accession>
<protein>
    <submittedName>
        <fullName evidence="1">Uncharacterized protein</fullName>
    </submittedName>
</protein>
<evidence type="ECO:0000313" key="1">
    <source>
        <dbReference type="EMBL" id="MDC3418722.1"/>
    </source>
</evidence>
<dbReference type="EMBL" id="JAMQKC010000047">
    <property type="protein sequence ID" value="MDC3418722.1"/>
    <property type="molecule type" value="Genomic_DNA"/>
</dbReference>